<accession>A0A6V7LYK0</accession>
<dbReference type="AlphaFoldDB" id="A0A6V7LYK0"/>
<gene>
    <name evidence="2" type="ORF">BBRV_LOCUS118489</name>
</gene>
<dbReference type="PANTHER" id="PTHR11012:SF8">
    <property type="entry name" value="JUVENILE HORMONE-INDUCIBLE PROTEIN 26"/>
    <property type="match status" value="1"/>
</dbReference>
<organism evidence="2">
    <name type="scientific">Bracon brevicornis</name>
    <dbReference type="NCBI Taxonomy" id="1563983"/>
    <lineage>
        <taxon>Eukaryota</taxon>
        <taxon>Metazoa</taxon>
        <taxon>Ecdysozoa</taxon>
        <taxon>Arthropoda</taxon>
        <taxon>Hexapoda</taxon>
        <taxon>Insecta</taxon>
        <taxon>Pterygota</taxon>
        <taxon>Neoptera</taxon>
        <taxon>Endopterygota</taxon>
        <taxon>Hymenoptera</taxon>
        <taxon>Apocrita</taxon>
        <taxon>Ichneumonoidea</taxon>
        <taxon>Braconidae</taxon>
        <taxon>Braconinae</taxon>
        <taxon>Bracon</taxon>
    </lineage>
</organism>
<dbReference type="Gene3D" id="3.90.1200.10">
    <property type="match status" value="1"/>
</dbReference>
<sequence length="406" mass="46871">MSAPSDLMEWLTTEVIPKAIKNVNRTNMRYEFKCSQLENFHFMSEVFFAEIIFPNGQTDGKEQVLHVVVKVPPPNVHPRDKINMNKFFSNEILFYKEFVENSSLYPRIFYGTSEEIDKTVIVMENVRQTRGFAMCPQLYDIPLKYVMSAVKELGRFHGYGYVMKDRRPDKLKNIIGKLQDGRFIDGEPFHIIINIVGTRPIEWLRTIDYDSTFCDKMEKIFANAYENIMIDAIKPVEPLAVLIHGDFTGSNMFFKETSTGLDTMLIDFGMSRYTSPAIDLCTLLFLNATTDDRKYRFDNIFKAYHDSLLEYLSNAGIIQIEEYAIEKMLADYKRRAAFGYMIAVYFLPTLRGCLKDIPGDIRVQSRQRVIEIANMIKAGGGEAASRMFGEMLIELREAGCLDHFLM</sequence>
<dbReference type="InterPro" id="IPR015897">
    <property type="entry name" value="CHK_kinase-like"/>
</dbReference>
<name>A0A6V7LYK0_9HYME</name>
<evidence type="ECO:0000313" key="2">
    <source>
        <dbReference type="EMBL" id="CAD1581034.1"/>
    </source>
</evidence>
<protein>
    <recommendedName>
        <fullName evidence="1">CHK kinase-like domain-containing protein</fullName>
    </recommendedName>
</protein>
<dbReference type="InterPro" id="IPR004119">
    <property type="entry name" value="EcKL"/>
</dbReference>
<proteinExistence type="predicted"/>
<evidence type="ECO:0000259" key="1">
    <source>
        <dbReference type="SMART" id="SM00587"/>
    </source>
</evidence>
<dbReference type="SUPFAM" id="SSF56112">
    <property type="entry name" value="Protein kinase-like (PK-like)"/>
    <property type="match status" value="1"/>
</dbReference>
<reference evidence="2" key="1">
    <citation type="submission" date="2020-07" db="EMBL/GenBank/DDBJ databases">
        <authorList>
            <person name="Ferguson B K."/>
        </authorList>
    </citation>
    <scope>NUCLEOTIDE SEQUENCE</scope>
    <source>
        <strain evidence="2">L06</strain>
    </source>
</reference>
<feature type="domain" description="CHK kinase-like" evidence="1">
    <location>
        <begin position="121"/>
        <end position="314"/>
    </location>
</feature>
<dbReference type="SMART" id="SM00587">
    <property type="entry name" value="CHK"/>
    <property type="match status" value="1"/>
</dbReference>
<dbReference type="InterPro" id="IPR011009">
    <property type="entry name" value="Kinase-like_dom_sf"/>
</dbReference>
<dbReference type="Pfam" id="PF02958">
    <property type="entry name" value="EcKL"/>
    <property type="match status" value="1"/>
</dbReference>
<dbReference type="EMBL" id="CADCXW020000346">
    <property type="protein sequence ID" value="CAD1581034.1"/>
    <property type="molecule type" value="Genomic_DNA"/>
</dbReference>
<dbReference type="PANTHER" id="PTHR11012">
    <property type="entry name" value="PROTEIN KINASE-LIKE DOMAIN-CONTAINING"/>
    <property type="match status" value="1"/>
</dbReference>